<evidence type="ECO:0000256" key="2">
    <source>
        <dbReference type="SAM" id="SignalP"/>
    </source>
</evidence>
<dbReference type="EMBL" id="BTSY01000006">
    <property type="protein sequence ID" value="GMT31450.1"/>
    <property type="molecule type" value="Genomic_DNA"/>
</dbReference>
<name>A0AAV5WLJ8_9BILA</name>
<evidence type="ECO:0000256" key="1">
    <source>
        <dbReference type="SAM" id="MobiDB-lite"/>
    </source>
</evidence>
<sequence length="512" mass="54129">MHVGTSLSAILLSICACSNAFPTSESSRVPENAGEKSVGRLAFTLADPNGDKAADAPPGGSFMDIVQALTKSSFFQKFVQYLGGVAAPQQNSEPKKIFGTRQLVPQADLPEAARHFEASLSHDDAIETVASGTRLSTAITAPEAAPKSITDEGFSHLLFGEKGVLTNVFHMMDAQRQNEQASKAEQARRAQADPGNAKIKDMDFAKVFDTLLMGGQKKNEFGEPGPELPENKKKYNELQFLGICNRLSCGDIYKAIDEFRRSEFFSNFQTAMQLMQDPKGWEIIGKMLSNPELISSFTGGAGEVLGGVAGGGAGAGLGGMLGSALGGAKAAVAKEGGDAITSKDGDFGTDFSSVAKLQIDKDQFFKGAPETSFSIDEGAKGEGAGEDYYSEIVSNIDEDFEVEDKDILGLPTKAASTTTTFATAPTTSPVSATGRPTTLAAATAAVPMLLPKKGEQIPMPEIEFNIDEDYGTTIEENIDAMPPSQTVDQKIPANATAKVSNPPIQNLELVQN</sequence>
<evidence type="ECO:0000313" key="3">
    <source>
        <dbReference type="EMBL" id="GMT31450.1"/>
    </source>
</evidence>
<keyword evidence="4" id="KW-1185">Reference proteome</keyword>
<protein>
    <submittedName>
        <fullName evidence="3">Uncharacterized protein</fullName>
    </submittedName>
</protein>
<dbReference type="Proteomes" id="UP001432322">
    <property type="component" value="Unassembled WGS sequence"/>
</dbReference>
<organism evidence="3 4">
    <name type="scientific">Pristionchus fissidentatus</name>
    <dbReference type="NCBI Taxonomy" id="1538716"/>
    <lineage>
        <taxon>Eukaryota</taxon>
        <taxon>Metazoa</taxon>
        <taxon>Ecdysozoa</taxon>
        <taxon>Nematoda</taxon>
        <taxon>Chromadorea</taxon>
        <taxon>Rhabditida</taxon>
        <taxon>Rhabditina</taxon>
        <taxon>Diplogasteromorpha</taxon>
        <taxon>Diplogasteroidea</taxon>
        <taxon>Neodiplogasteridae</taxon>
        <taxon>Pristionchus</taxon>
    </lineage>
</organism>
<feature type="region of interest" description="Disordered" evidence="1">
    <location>
        <begin position="176"/>
        <end position="195"/>
    </location>
</feature>
<evidence type="ECO:0000313" key="4">
    <source>
        <dbReference type="Proteomes" id="UP001432322"/>
    </source>
</evidence>
<comment type="caution">
    <text evidence="3">The sequence shown here is derived from an EMBL/GenBank/DDBJ whole genome shotgun (WGS) entry which is preliminary data.</text>
</comment>
<feature type="chain" id="PRO_5043809090" evidence="2">
    <location>
        <begin position="21"/>
        <end position="512"/>
    </location>
</feature>
<keyword evidence="2" id="KW-0732">Signal</keyword>
<gene>
    <name evidence="3" type="ORF">PFISCL1PPCAC_22747</name>
</gene>
<feature type="signal peptide" evidence="2">
    <location>
        <begin position="1"/>
        <end position="20"/>
    </location>
</feature>
<accession>A0AAV5WLJ8</accession>
<proteinExistence type="predicted"/>
<reference evidence="3" key="1">
    <citation type="submission" date="2023-10" db="EMBL/GenBank/DDBJ databases">
        <title>Genome assembly of Pristionchus species.</title>
        <authorList>
            <person name="Yoshida K."/>
            <person name="Sommer R.J."/>
        </authorList>
    </citation>
    <scope>NUCLEOTIDE SEQUENCE</scope>
    <source>
        <strain evidence="3">RS5133</strain>
    </source>
</reference>
<dbReference type="AlphaFoldDB" id="A0AAV5WLJ8"/>